<dbReference type="InterPro" id="IPR013381">
    <property type="entry name" value="CRISPR-assoc_prot_Cse1"/>
</dbReference>
<accession>A0A0G3GV48</accession>
<reference evidence="1 2" key="1">
    <citation type="journal article" date="2015" name="Genome Announc.">
        <title>Complete Genome Sequence of the Type Strain Corynebacterium mustelae DSM 45274, Isolated from Various Tissues of a Male Ferret with Lethal Sepsis.</title>
        <authorList>
            <person name="Ruckert C."/>
            <person name="Eimer J."/>
            <person name="Winkler A."/>
            <person name="Tauch A."/>
        </authorList>
    </citation>
    <scope>NUCLEOTIDE SEQUENCE [LARGE SCALE GENOMIC DNA]</scope>
    <source>
        <strain evidence="1 2">DSM 45274</strain>
    </source>
</reference>
<dbReference type="EMBL" id="CP011542">
    <property type="protein sequence ID" value="AKK04395.1"/>
    <property type="molecule type" value="Genomic_DNA"/>
</dbReference>
<keyword evidence="2" id="KW-1185">Reference proteome</keyword>
<reference evidence="2" key="2">
    <citation type="submission" date="2015-05" db="EMBL/GenBank/DDBJ databases">
        <title>Complete genome sequence of Corynebacterium mustelae DSM 45274, isolated from various tissues of a male ferret with lethal sepsis.</title>
        <authorList>
            <person name="Ruckert C."/>
            <person name="Albersmeier A."/>
            <person name="Winkler A."/>
            <person name="Tauch A."/>
        </authorList>
    </citation>
    <scope>NUCLEOTIDE SEQUENCE [LARGE SCALE GENOMIC DNA]</scope>
    <source>
        <strain evidence="2">DSM 45274</strain>
    </source>
</reference>
<dbReference type="Pfam" id="PF09481">
    <property type="entry name" value="CRISPR_Cse1"/>
    <property type="match status" value="1"/>
</dbReference>
<name>A0A0G3GV48_9CORY</name>
<evidence type="ECO:0000313" key="2">
    <source>
        <dbReference type="Proteomes" id="UP000035199"/>
    </source>
</evidence>
<proteinExistence type="predicted"/>
<protein>
    <submittedName>
        <fullName evidence="1">CRISPR-associated protein</fullName>
    </submittedName>
</protein>
<dbReference type="KEGG" id="cmv:CMUST_00180"/>
<dbReference type="STRING" id="571915.CMUST_00180"/>
<dbReference type="AlphaFoldDB" id="A0A0G3GV48"/>
<sequence>MQPMPLTDVPLIKSSLGTLTTYEVFTHATEPSFQLLRDVPGMELGAILRLLTHIAALIVRKDKKLAKRNLKDPLPVSLLSEVFAELQKDLPLYGGERNFLQIPDITGVVSRGKNPTFKLSPTAPGENSQAYWNFSKKKPETLPKGEALLALLIFKIYSSAGNSKFENRKCQNGSPGIRFVGAGNTSTEVFVHANTLWESLLASVPKSWVEGEGLPAWADPTGEHSFVNGESHPLWRASWMSNSVCGFWEDGELTGVGIGGTPPEHFVPEIPSPENKDAYKAWCDQRNTEDPFYLYIRDSHSNALKVKRLDLSKDLTELAVEWARENTVAHLDSHFSKSVLPPNFKRGDSLVFIRHQIGGNASTPLIRESVVTQTSDTLWCLDQDPLIQRQLVSHAEFIFELKLTMLNPFRRMGKNDRCPTFDDLADLLDTAKSAFWRHITPVYEEIITTVKEKKDFDQKVVRRHAVDAAINALDAVVKPYLLQNPKRNFAVQNQTRRNLYAKLREK</sequence>
<evidence type="ECO:0000313" key="1">
    <source>
        <dbReference type="EMBL" id="AKK04395.1"/>
    </source>
</evidence>
<dbReference type="Proteomes" id="UP000035199">
    <property type="component" value="Chromosome"/>
</dbReference>
<organism evidence="1 2">
    <name type="scientific">Corynebacterium mustelae</name>
    <dbReference type="NCBI Taxonomy" id="571915"/>
    <lineage>
        <taxon>Bacteria</taxon>
        <taxon>Bacillati</taxon>
        <taxon>Actinomycetota</taxon>
        <taxon>Actinomycetes</taxon>
        <taxon>Mycobacteriales</taxon>
        <taxon>Corynebacteriaceae</taxon>
        <taxon>Corynebacterium</taxon>
    </lineage>
</organism>
<dbReference type="PATRIC" id="fig|571915.4.peg.35"/>
<gene>
    <name evidence="1" type="ORF">CMUST_00180</name>
</gene>